<dbReference type="Proteomes" id="UP000291097">
    <property type="component" value="Unassembled WGS sequence"/>
</dbReference>
<protein>
    <submittedName>
        <fullName evidence="2">Uncharacterized protein</fullName>
    </submittedName>
</protein>
<name>A0A482Y2L4_9EURY</name>
<proteinExistence type="predicted"/>
<feature type="transmembrane region" description="Helical" evidence="1">
    <location>
        <begin position="31"/>
        <end position="62"/>
    </location>
</feature>
<organism evidence="2 3">
    <name type="scientific">Natrinema hispanicum</name>
    <dbReference type="NCBI Taxonomy" id="392421"/>
    <lineage>
        <taxon>Archaea</taxon>
        <taxon>Methanobacteriati</taxon>
        <taxon>Methanobacteriota</taxon>
        <taxon>Stenosarchaea group</taxon>
        <taxon>Halobacteria</taxon>
        <taxon>Halobacteriales</taxon>
        <taxon>Natrialbaceae</taxon>
        <taxon>Natrinema</taxon>
    </lineage>
</organism>
<reference evidence="2 3" key="1">
    <citation type="submission" date="2019-02" db="EMBL/GenBank/DDBJ databases">
        <title>Genomic Encyclopedia of Archaeal and Bacterial Type Strains, Phase II (KMG-II): from individual species to whole genera.</title>
        <authorList>
            <person name="Goeker M."/>
        </authorList>
    </citation>
    <scope>NUCLEOTIDE SEQUENCE [LARGE SCALE GENOMIC DNA]</scope>
    <source>
        <strain evidence="2 3">DSM 18328</strain>
    </source>
</reference>
<accession>A0A482Y2L4</accession>
<evidence type="ECO:0000313" key="3">
    <source>
        <dbReference type="Proteomes" id="UP000291097"/>
    </source>
</evidence>
<keyword evidence="1" id="KW-1133">Transmembrane helix</keyword>
<comment type="caution">
    <text evidence="2">The sequence shown here is derived from an EMBL/GenBank/DDBJ whole genome shotgun (WGS) entry which is preliminary data.</text>
</comment>
<sequence length="70" mass="7303">MKIGDLPFVGDPLEGGAEDQVFDSLLLLGPVIIALIAIVGRSVLTTAIAVAYLSSFVGYVLYQGIHKGAQ</sequence>
<keyword evidence="1" id="KW-0472">Membrane</keyword>
<keyword evidence="1" id="KW-0812">Transmembrane</keyword>
<dbReference type="EMBL" id="SHMP01000007">
    <property type="protein sequence ID" value="RZV06689.1"/>
    <property type="molecule type" value="Genomic_DNA"/>
</dbReference>
<gene>
    <name evidence="2" type="ORF">BDK88_3717</name>
</gene>
<dbReference type="AlphaFoldDB" id="A0A482Y2L4"/>
<evidence type="ECO:0000313" key="2">
    <source>
        <dbReference type="EMBL" id="RZV06689.1"/>
    </source>
</evidence>
<evidence type="ECO:0000256" key="1">
    <source>
        <dbReference type="SAM" id="Phobius"/>
    </source>
</evidence>